<sequence length="976" mass="109995">MDKKRFFISLFICFLSISAFSKGSAEEDYATARSLLEESKNTAALQDIINVIENKPESMESGISLARKTMKNQAEFQKTFHELIELLRVDPNNNLKRIAIINKMEILESDMDPDLRAFLDKVKISSFYAIYRIKFNDLMNEGIKLIEAKKYNDAAKTFIQGFSMYDGEAMDEDKNAQISGILKKEFDLVKSDAKKYEAAYTEFISDVNKYRAKAFSSSLSSLENELNALKNSSSRLRNITGSLIRSGASLKQVYLNERKKNVETEESILPFAYRLTIGRDSAKGYEGVEGAMEAGVHEPLYSLADSHWQEIKKLWFESCDTFDFENDISIDKNLSLIDFHLKSLTEIYSVINTRSGSRFGKTVDSQDKKRNSLAELNKIMDSTKKYYSRFLAIREKIQPISSSYTGSSDELRNSENPKIKTLKAEIQELESMMVSVKKLSESLITYSASDLAKEQEALEAKNSLLLSNLDKARLICYEGLAIINNRSGKEAFAETKQRYDSFTNNKQKTDKISPAETRQELLNLKEIVKLDLRILTNFIKDTDLSVSETSKVFAENKNGIEKTIAALKDFSASIDSDLALMESAILKIRLAKNEADLRFEEAKRNLASGNFSAARRSIELSRTRTNDALQLEEDAEYRSLTDKRLEDLGKEINDAENAVVVKDVRAYLEKAKKEYFNTEFIKAEETLNTARSRWAVTNIEPNEEVENWLAIVNTAGTLKTGRSIPPSAPLYPQMIQLLNNANQLYLEAEKKIKAGQRSAALNNLNQAKDNIRQVLLIFPYNEIAGQLNLKIDKLIDPANFNEQFKRKVQTIRAEYKRNSQKSYSELLDLYSIDKNFSGLAALKNEIEIYLGLKQPPPNLKAIAESANLTKSAQAIYTAGDRASFPIALQQLDSAIKLNPQNNNAIQLKDSIQMAMGGAAVIVLSAADEAKYQQAVSELQKGNKVIAAALVEQLMQSPNAKRSAKVRELKKRIDASL</sequence>
<dbReference type="RefSeq" id="WP_002683690.1">
    <property type="nucleotide sequence ID" value="NZ_CM001795.1"/>
</dbReference>
<accession>A0A0E2E860</accession>
<feature type="signal peptide" evidence="2">
    <location>
        <begin position="1"/>
        <end position="21"/>
    </location>
</feature>
<keyword evidence="2" id="KW-0732">Signal</keyword>
<feature type="coiled-coil region" evidence="1">
    <location>
        <begin position="212"/>
        <end position="239"/>
    </location>
</feature>
<protein>
    <submittedName>
        <fullName evidence="3">Uncharacterized protein</fullName>
    </submittedName>
</protein>
<keyword evidence="1" id="KW-0175">Coiled coil</keyword>
<organism evidence="3">
    <name type="scientific">Treponema denticola H-22</name>
    <dbReference type="NCBI Taxonomy" id="999432"/>
    <lineage>
        <taxon>Bacteria</taxon>
        <taxon>Pseudomonadati</taxon>
        <taxon>Spirochaetota</taxon>
        <taxon>Spirochaetia</taxon>
        <taxon>Spirochaetales</taxon>
        <taxon>Treponemataceae</taxon>
        <taxon>Treponema</taxon>
    </lineage>
</organism>
<evidence type="ECO:0000256" key="1">
    <source>
        <dbReference type="SAM" id="Coils"/>
    </source>
</evidence>
<reference evidence="3" key="1">
    <citation type="submission" date="2012-01" db="EMBL/GenBank/DDBJ databases">
        <title>The Genome Sequence of Treponema denticola H-22.</title>
        <authorList>
            <consortium name="The Broad Institute Genome Sequencing Platform"/>
            <person name="Earl A."/>
            <person name="Ward D."/>
            <person name="Feldgarden M."/>
            <person name="Gevers D."/>
            <person name="Blanton J.M."/>
            <person name="Fenno C.J."/>
            <person name="Baranova O.V."/>
            <person name="Mathney J."/>
            <person name="Dewhirst F.E."/>
            <person name="Izard J."/>
            <person name="Young S.K."/>
            <person name="Zeng Q."/>
            <person name="Gargeya S."/>
            <person name="Fitzgerald M."/>
            <person name="Haas B."/>
            <person name="Abouelleil A."/>
            <person name="Alvarado L."/>
            <person name="Arachchi H.M."/>
            <person name="Berlin A."/>
            <person name="Chapman S.B."/>
            <person name="Gearin G."/>
            <person name="Goldberg J."/>
            <person name="Griggs A."/>
            <person name="Gujja S."/>
            <person name="Hansen M."/>
            <person name="Heiman D."/>
            <person name="Howarth C."/>
            <person name="Larimer J."/>
            <person name="Lui A."/>
            <person name="MacDonald P.J.P."/>
            <person name="McCowen C."/>
            <person name="Montmayeur A."/>
            <person name="Murphy C."/>
            <person name="Neiman D."/>
            <person name="Pearson M."/>
            <person name="Priest M."/>
            <person name="Roberts A."/>
            <person name="Saif S."/>
            <person name="Shea T."/>
            <person name="Sisk P."/>
            <person name="Stolte C."/>
            <person name="Sykes S."/>
            <person name="Wortman J."/>
            <person name="Nusbaum C."/>
            <person name="Birren B."/>
        </authorList>
    </citation>
    <scope>NUCLEOTIDE SEQUENCE [LARGE SCALE GENOMIC DNA]</scope>
    <source>
        <strain evidence="3">H-22</strain>
    </source>
</reference>
<dbReference type="HOGENOM" id="CLU_011448_0_0_12"/>
<evidence type="ECO:0000256" key="2">
    <source>
        <dbReference type="SAM" id="SignalP"/>
    </source>
</evidence>
<dbReference type="EMBL" id="AGDV01000006">
    <property type="protein sequence ID" value="EMB35057.1"/>
    <property type="molecule type" value="Genomic_DNA"/>
</dbReference>
<feature type="chain" id="PRO_5002393694" evidence="2">
    <location>
        <begin position="22"/>
        <end position="976"/>
    </location>
</feature>
<name>A0A0E2E860_TREDN</name>
<evidence type="ECO:0000313" key="3">
    <source>
        <dbReference type="EMBL" id="EMB35057.1"/>
    </source>
</evidence>
<proteinExistence type="predicted"/>
<dbReference type="Proteomes" id="UP000011705">
    <property type="component" value="Chromosome"/>
</dbReference>
<comment type="caution">
    <text evidence="3">The sequence shown here is derived from an EMBL/GenBank/DDBJ whole genome shotgun (WGS) entry which is preliminary data.</text>
</comment>
<dbReference type="PATRIC" id="fig|999432.5.peg.855"/>
<gene>
    <name evidence="3" type="ORF">HMPREF9726_00823</name>
</gene>
<dbReference type="AlphaFoldDB" id="A0A0E2E860"/>